<protein>
    <recommendedName>
        <fullName evidence="4">28S ribosomal protein S14, mitochondrial</fullName>
    </recommendedName>
</protein>
<comment type="similarity">
    <text evidence="1">Belongs to the universal ribosomal protein uS14 family.</text>
</comment>
<evidence type="ECO:0000256" key="1">
    <source>
        <dbReference type="ARBA" id="ARBA00009083"/>
    </source>
</evidence>
<dbReference type="EMBL" id="JARKIK010000077">
    <property type="protein sequence ID" value="KAK8727044.1"/>
    <property type="molecule type" value="Genomic_DNA"/>
</dbReference>
<keyword evidence="2" id="KW-0689">Ribosomal protein</keyword>
<dbReference type="Pfam" id="PF00253">
    <property type="entry name" value="Ribosomal_S14"/>
    <property type="match status" value="1"/>
</dbReference>
<accession>A0AAW0WHC7</accession>
<keyword evidence="6" id="KW-1185">Reference proteome</keyword>
<dbReference type="InterPro" id="IPR001209">
    <property type="entry name" value="Ribosomal_uS14"/>
</dbReference>
<dbReference type="AlphaFoldDB" id="A0AAW0WHC7"/>
<dbReference type="GO" id="GO:0005763">
    <property type="term" value="C:mitochondrial small ribosomal subunit"/>
    <property type="evidence" value="ECO:0007669"/>
    <property type="project" value="TreeGrafter"/>
</dbReference>
<evidence type="ECO:0000313" key="6">
    <source>
        <dbReference type="Proteomes" id="UP001445076"/>
    </source>
</evidence>
<name>A0AAW0WHC7_CHEQU</name>
<dbReference type="SUPFAM" id="SSF57716">
    <property type="entry name" value="Glucocorticoid receptor-like (DNA-binding domain)"/>
    <property type="match status" value="1"/>
</dbReference>
<dbReference type="GO" id="GO:0006412">
    <property type="term" value="P:translation"/>
    <property type="evidence" value="ECO:0007669"/>
    <property type="project" value="InterPro"/>
</dbReference>
<reference evidence="5" key="2">
    <citation type="submission" date="2024-01" db="EMBL/GenBank/DDBJ databases">
        <authorList>
            <person name="He J."/>
            <person name="Wang M."/>
            <person name="Zheng J."/>
            <person name="Liu Z."/>
        </authorList>
    </citation>
    <scope>NUCLEOTIDE SEQUENCE</scope>
    <source>
        <strain evidence="5">ZL_2023a</strain>
        <tissue evidence="5">Muscle</tissue>
    </source>
</reference>
<proteinExistence type="inferred from homology"/>
<dbReference type="Gene3D" id="1.10.287.1480">
    <property type="match status" value="1"/>
</dbReference>
<gene>
    <name evidence="5" type="ORF">OTU49_009901</name>
</gene>
<sequence length="140" mass="16383">MAATTTTLLTRSFINFLSISSPLSLQVPLRSFHTSLTACKYPNWKMIKEVKHRKIVKEFAFERMNINALRKNKIIPPAIQEIADKEIHALPRKSSISQLHKRCMLTSRPRGLVTRWRLSRIVWRHEADYNKLSGVQRAMW</sequence>
<dbReference type="EMBL" id="JARKIK010000077">
    <property type="protein sequence ID" value="KAK8727045.1"/>
    <property type="molecule type" value="Genomic_DNA"/>
</dbReference>
<comment type="caution">
    <text evidence="5">The sequence shown here is derived from an EMBL/GenBank/DDBJ whole genome shotgun (WGS) entry which is preliminary data.</text>
</comment>
<dbReference type="Proteomes" id="UP001445076">
    <property type="component" value="Unassembled WGS sequence"/>
</dbReference>
<dbReference type="GO" id="GO:0003735">
    <property type="term" value="F:structural constituent of ribosome"/>
    <property type="evidence" value="ECO:0007669"/>
    <property type="project" value="InterPro"/>
</dbReference>
<dbReference type="PANTHER" id="PTHR19836:SF19">
    <property type="entry name" value="SMALL RIBOSOMAL SUBUNIT PROTEIN US14M"/>
    <property type="match status" value="1"/>
</dbReference>
<organism evidence="5 6">
    <name type="scientific">Cherax quadricarinatus</name>
    <name type="common">Australian red claw crayfish</name>
    <dbReference type="NCBI Taxonomy" id="27406"/>
    <lineage>
        <taxon>Eukaryota</taxon>
        <taxon>Metazoa</taxon>
        <taxon>Ecdysozoa</taxon>
        <taxon>Arthropoda</taxon>
        <taxon>Crustacea</taxon>
        <taxon>Multicrustacea</taxon>
        <taxon>Malacostraca</taxon>
        <taxon>Eumalacostraca</taxon>
        <taxon>Eucarida</taxon>
        <taxon>Decapoda</taxon>
        <taxon>Pleocyemata</taxon>
        <taxon>Astacidea</taxon>
        <taxon>Parastacoidea</taxon>
        <taxon>Parastacidae</taxon>
        <taxon>Cherax</taxon>
    </lineage>
</organism>
<evidence type="ECO:0000256" key="3">
    <source>
        <dbReference type="ARBA" id="ARBA00023274"/>
    </source>
</evidence>
<dbReference type="FunFam" id="1.10.287.1480:FF:000001">
    <property type="entry name" value="30S ribosomal protein S14"/>
    <property type="match status" value="1"/>
</dbReference>
<evidence type="ECO:0000256" key="2">
    <source>
        <dbReference type="ARBA" id="ARBA00022980"/>
    </source>
</evidence>
<reference evidence="5 6" key="1">
    <citation type="journal article" date="2024" name="BMC Genomics">
        <title>Genome assembly of redclaw crayfish (Cherax quadricarinatus) provides insights into its immune adaptation and hypoxia tolerance.</title>
        <authorList>
            <person name="Liu Z."/>
            <person name="Zheng J."/>
            <person name="Li H."/>
            <person name="Fang K."/>
            <person name="Wang S."/>
            <person name="He J."/>
            <person name="Zhou D."/>
            <person name="Weng S."/>
            <person name="Chi M."/>
            <person name="Gu Z."/>
            <person name="He J."/>
            <person name="Li F."/>
            <person name="Wang M."/>
        </authorList>
    </citation>
    <scope>NUCLEOTIDE SEQUENCE [LARGE SCALE GENOMIC DNA]</scope>
    <source>
        <strain evidence="5">ZL_2023a</strain>
    </source>
</reference>
<evidence type="ECO:0000256" key="4">
    <source>
        <dbReference type="ARBA" id="ARBA00083755"/>
    </source>
</evidence>
<dbReference type="PANTHER" id="PTHR19836">
    <property type="entry name" value="30S RIBOSOMAL PROTEIN S14"/>
    <property type="match status" value="1"/>
</dbReference>
<keyword evidence="3" id="KW-0687">Ribonucleoprotein</keyword>
<evidence type="ECO:0000313" key="5">
    <source>
        <dbReference type="EMBL" id="KAK8727044.1"/>
    </source>
</evidence>